<dbReference type="Gene3D" id="1.10.530.10">
    <property type="match status" value="1"/>
</dbReference>
<gene>
    <name evidence="3" type="ORF">PQ465_04090</name>
</gene>
<dbReference type="SUPFAM" id="SSF53955">
    <property type="entry name" value="Lysozyme-like"/>
    <property type="match status" value="1"/>
</dbReference>
<dbReference type="SMART" id="SM00257">
    <property type="entry name" value="LysM"/>
    <property type="match status" value="2"/>
</dbReference>
<proteinExistence type="predicted"/>
<dbReference type="Proteomes" id="UP001221558">
    <property type="component" value="Chromosome"/>
</dbReference>
<name>A0ABY7WK64_9SPHI</name>
<feature type="domain" description="LysM" evidence="2">
    <location>
        <begin position="437"/>
        <end position="481"/>
    </location>
</feature>
<dbReference type="SUPFAM" id="SSF54106">
    <property type="entry name" value="LysM domain"/>
    <property type="match status" value="2"/>
</dbReference>
<keyword evidence="4" id="KW-1185">Reference proteome</keyword>
<dbReference type="Pfam" id="PF01476">
    <property type="entry name" value="LysM"/>
    <property type="match status" value="2"/>
</dbReference>
<dbReference type="InterPro" id="IPR018392">
    <property type="entry name" value="LysM"/>
</dbReference>
<feature type="chain" id="PRO_5046290026" evidence="1">
    <location>
        <begin position="23"/>
        <end position="483"/>
    </location>
</feature>
<dbReference type="CDD" id="cd16894">
    <property type="entry name" value="MltD-like"/>
    <property type="match status" value="1"/>
</dbReference>
<feature type="signal peptide" evidence="1">
    <location>
        <begin position="1"/>
        <end position="22"/>
    </location>
</feature>
<dbReference type="InterPro" id="IPR008258">
    <property type="entry name" value="Transglycosylase_SLT_dom_1"/>
</dbReference>
<protein>
    <submittedName>
        <fullName evidence="3">LysM peptidoglycan-binding domain-containing protein</fullName>
    </submittedName>
</protein>
<evidence type="ECO:0000256" key="1">
    <source>
        <dbReference type="SAM" id="SignalP"/>
    </source>
</evidence>
<dbReference type="Pfam" id="PF01464">
    <property type="entry name" value="SLT"/>
    <property type="match status" value="1"/>
</dbReference>
<reference evidence="3 4" key="1">
    <citation type="submission" date="2023-02" db="EMBL/GenBank/DDBJ databases">
        <title>Genome sequence of Sphingobacterium sp. KACC 22765.</title>
        <authorList>
            <person name="Kim S."/>
            <person name="Heo J."/>
            <person name="Kwon S.-W."/>
        </authorList>
    </citation>
    <scope>NUCLEOTIDE SEQUENCE [LARGE SCALE GENOMIC DNA]</scope>
    <source>
        <strain evidence="3 4">KACC 22765</strain>
    </source>
</reference>
<dbReference type="CDD" id="cd00118">
    <property type="entry name" value="LysM"/>
    <property type="match status" value="2"/>
</dbReference>
<dbReference type="InterPro" id="IPR036779">
    <property type="entry name" value="LysM_dom_sf"/>
</dbReference>
<evidence type="ECO:0000313" key="4">
    <source>
        <dbReference type="Proteomes" id="UP001221558"/>
    </source>
</evidence>
<accession>A0ABY7WK64</accession>
<organism evidence="3 4">
    <name type="scientific">Sphingobacterium oryzagri</name>
    <dbReference type="NCBI Taxonomy" id="3025669"/>
    <lineage>
        <taxon>Bacteria</taxon>
        <taxon>Pseudomonadati</taxon>
        <taxon>Bacteroidota</taxon>
        <taxon>Sphingobacteriia</taxon>
        <taxon>Sphingobacteriales</taxon>
        <taxon>Sphingobacteriaceae</taxon>
        <taxon>Sphingobacterium</taxon>
    </lineage>
</organism>
<dbReference type="PANTHER" id="PTHR33734">
    <property type="entry name" value="LYSM DOMAIN-CONTAINING GPI-ANCHORED PROTEIN 2"/>
    <property type="match status" value="1"/>
</dbReference>
<keyword evidence="1" id="KW-0732">Signal</keyword>
<dbReference type="PANTHER" id="PTHR33734:SF22">
    <property type="entry name" value="MEMBRANE-BOUND LYTIC MUREIN TRANSGLYCOSYLASE D"/>
    <property type="match status" value="1"/>
</dbReference>
<evidence type="ECO:0000259" key="2">
    <source>
        <dbReference type="PROSITE" id="PS51782"/>
    </source>
</evidence>
<sequence length="483" mass="54543">MKKIHLWVWPLCALSLCQTARAQDMAIVETEEFPLQLKELISSQREVIFSGIDTLKKLSYADEIHSAEDSLIFQRMRKIQKTIPLAFNERIKFYIDKYISQNYNPYMSKLQGLAQYYFPIYEGILAESNLPDEIKYLSVVESSLDPHLVSRSGAVGPWQFMYATGKEYNLTMDSYIDERKDPYAACYAASRYFQDAYAEFNDWLLALASYNCGRGAVRRAIQRSGLDHPDFWQLSPYLPEETRNYIPKFIAMTYTLKHANAYGIDAAATDFAWEGKAIMVENNVDLNRVATAVDLPLETLQKFNPSFKRAVVTASVEKPKRLILPETARVNDSLLYAALNNTLPLAPVYADNTPAVIKPINDIDTKYRVKKGESLASVSRKFGVRVQDLKAWNGLSSSTSPIVGRTLVVKKDETTRLAKTKEAVSSARAVESRIAYVSYTVKKGDTLSHIANRYKGATVTQIKADNNLRGSALKIGQKLKIKQ</sequence>
<dbReference type="EMBL" id="CP117880">
    <property type="protein sequence ID" value="WDF69563.1"/>
    <property type="molecule type" value="Genomic_DNA"/>
</dbReference>
<evidence type="ECO:0000313" key="3">
    <source>
        <dbReference type="EMBL" id="WDF69563.1"/>
    </source>
</evidence>
<dbReference type="Gene3D" id="3.10.350.10">
    <property type="entry name" value="LysM domain"/>
    <property type="match status" value="2"/>
</dbReference>
<dbReference type="RefSeq" id="WP_274268277.1">
    <property type="nucleotide sequence ID" value="NZ_CP117880.1"/>
</dbReference>
<dbReference type="InterPro" id="IPR023346">
    <property type="entry name" value="Lysozyme-like_dom_sf"/>
</dbReference>
<dbReference type="PROSITE" id="PS51782">
    <property type="entry name" value="LYSM"/>
    <property type="match status" value="2"/>
</dbReference>
<feature type="domain" description="LysM" evidence="2">
    <location>
        <begin position="365"/>
        <end position="409"/>
    </location>
</feature>